<protein>
    <submittedName>
        <fullName evidence="7">Class I SAM-dependent methyltransferase</fullName>
    </submittedName>
</protein>
<evidence type="ECO:0000313" key="7">
    <source>
        <dbReference type="EMBL" id="NML75406.1"/>
    </source>
</evidence>
<evidence type="ECO:0000256" key="3">
    <source>
        <dbReference type="ARBA" id="ARBA00022679"/>
    </source>
</evidence>
<keyword evidence="4" id="KW-0949">S-adenosyl-L-methionine</keyword>
<evidence type="ECO:0000256" key="2">
    <source>
        <dbReference type="ARBA" id="ARBA00022603"/>
    </source>
</evidence>
<evidence type="ECO:0000256" key="6">
    <source>
        <dbReference type="PIRSR" id="PIRSR003085-1"/>
    </source>
</evidence>
<dbReference type="GO" id="GO:0008168">
    <property type="term" value="F:methyltransferase activity"/>
    <property type="evidence" value="ECO:0007669"/>
    <property type="project" value="UniProtKB-KW"/>
</dbReference>
<keyword evidence="2 7" id="KW-0489">Methyltransferase</keyword>
<evidence type="ECO:0000313" key="8">
    <source>
        <dbReference type="Proteomes" id="UP000541470"/>
    </source>
</evidence>
<dbReference type="CDD" id="cd02440">
    <property type="entry name" value="AdoMet_MTases"/>
    <property type="match status" value="1"/>
</dbReference>
<dbReference type="AlphaFoldDB" id="A0A7Y0FX03"/>
<dbReference type="GO" id="GO:0008610">
    <property type="term" value="P:lipid biosynthetic process"/>
    <property type="evidence" value="ECO:0007669"/>
    <property type="project" value="InterPro"/>
</dbReference>
<proteinExistence type="inferred from homology"/>
<name>A0A7Y0FX03_9HYPH</name>
<dbReference type="InterPro" id="IPR029063">
    <property type="entry name" value="SAM-dependent_MTases_sf"/>
</dbReference>
<dbReference type="EMBL" id="JABBGK010000002">
    <property type="protein sequence ID" value="NML75406.1"/>
    <property type="molecule type" value="Genomic_DNA"/>
</dbReference>
<keyword evidence="8" id="KW-1185">Reference proteome</keyword>
<comment type="caution">
    <text evidence="7">The sequence shown here is derived from an EMBL/GenBank/DDBJ whole genome shotgun (WGS) entry which is preliminary data.</text>
</comment>
<dbReference type="InterPro" id="IPR003333">
    <property type="entry name" value="CMAS"/>
</dbReference>
<gene>
    <name evidence="7" type="ORF">HHL25_14845</name>
</gene>
<dbReference type="Gene3D" id="3.40.50.150">
    <property type="entry name" value="Vaccinia Virus protein VP39"/>
    <property type="match status" value="1"/>
</dbReference>
<dbReference type="GO" id="GO:0032259">
    <property type="term" value="P:methylation"/>
    <property type="evidence" value="ECO:0007669"/>
    <property type="project" value="UniProtKB-KW"/>
</dbReference>
<keyword evidence="5" id="KW-0443">Lipid metabolism</keyword>
<evidence type="ECO:0000256" key="4">
    <source>
        <dbReference type="ARBA" id="ARBA00022691"/>
    </source>
</evidence>
<dbReference type="PANTHER" id="PTHR43667:SF2">
    <property type="entry name" value="FATTY ACID C-METHYL TRANSFERASE"/>
    <property type="match status" value="1"/>
</dbReference>
<reference evidence="7 8" key="1">
    <citation type="submission" date="2020-04" db="EMBL/GenBank/DDBJ databases">
        <title>Rhizobium sp. S-51 isolated from soil.</title>
        <authorList>
            <person name="Dahal R.H."/>
        </authorList>
    </citation>
    <scope>NUCLEOTIDE SEQUENCE [LARGE SCALE GENOMIC DNA]</scope>
    <source>
        <strain evidence="7 8">S-51</strain>
    </source>
</reference>
<dbReference type="PANTHER" id="PTHR43667">
    <property type="entry name" value="CYCLOPROPANE-FATTY-ACYL-PHOSPHOLIPID SYNTHASE"/>
    <property type="match status" value="1"/>
</dbReference>
<dbReference type="PIRSF" id="PIRSF003085">
    <property type="entry name" value="CMAS"/>
    <property type="match status" value="1"/>
</dbReference>
<evidence type="ECO:0000256" key="1">
    <source>
        <dbReference type="ARBA" id="ARBA00010815"/>
    </source>
</evidence>
<sequence>MSHAEQETSGLAPARPVWQRMLCRWADRLRRGRLVLQFENGFEHVATGVETGPTAVLTIRRPRALLRIMMGGTLGFAGAVIDGDVDSPDIGAVLELAVANEDRFSRLMAPNLITGAVARIRHTLRRNTVKGSRRNIAFHYDLGNSFYALWLDRTMTYSSALYETPGQGLSDAQEAKYARIVRELNIGPDDHVLEIGCGWGGFAEHAIRATGCRLTCLTLSVEQAKYARDRLERAGLSDRADIRLEDYRHCEGRFDKIVSIEMFEAVGEENWPVYFATLRQRLKPGGSAMVQSITIDEDRFETYRRRADFIQTYIFPGGMLPSVAAFKDGARKAGLAIGSLLAFGRDYDRTLVAWDHAFVANWPKIEALGFDRRFYRLWRFYLHYCAVGFRTGRIDVVQVRLDNPE</sequence>
<dbReference type="SUPFAM" id="SSF53335">
    <property type="entry name" value="S-adenosyl-L-methionine-dependent methyltransferases"/>
    <property type="match status" value="1"/>
</dbReference>
<comment type="similarity">
    <text evidence="1">Belongs to the CFA/CMAS family.</text>
</comment>
<feature type="active site" evidence="6">
    <location>
        <position position="385"/>
    </location>
</feature>
<dbReference type="RefSeq" id="WP_169592556.1">
    <property type="nucleotide sequence ID" value="NZ_JABBGK010000002.1"/>
</dbReference>
<evidence type="ECO:0000256" key="5">
    <source>
        <dbReference type="ARBA" id="ARBA00023098"/>
    </source>
</evidence>
<dbReference type="InterPro" id="IPR050723">
    <property type="entry name" value="CFA/CMAS"/>
</dbReference>
<dbReference type="Pfam" id="PF02353">
    <property type="entry name" value="CMAS"/>
    <property type="match status" value="1"/>
</dbReference>
<accession>A0A7Y0FX03</accession>
<keyword evidence="3 7" id="KW-0808">Transferase</keyword>
<dbReference type="Proteomes" id="UP000541470">
    <property type="component" value="Unassembled WGS sequence"/>
</dbReference>
<organism evidence="7 8">
    <name type="scientific">Rhizobium terricola</name>
    <dbReference type="NCBI Taxonomy" id="2728849"/>
    <lineage>
        <taxon>Bacteria</taxon>
        <taxon>Pseudomonadati</taxon>
        <taxon>Pseudomonadota</taxon>
        <taxon>Alphaproteobacteria</taxon>
        <taxon>Hyphomicrobiales</taxon>
        <taxon>Rhizobiaceae</taxon>
        <taxon>Rhizobium/Agrobacterium group</taxon>
        <taxon>Rhizobium</taxon>
    </lineage>
</organism>